<keyword evidence="1" id="KW-0472">Membrane</keyword>
<evidence type="ECO:0000313" key="2">
    <source>
        <dbReference type="EMBL" id="STM59849.1"/>
    </source>
</evidence>
<protein>
    <submittedName>
        <fullName evidence="2">Uncharacterized protein</fullName>
    </submittedName>
</protein>
<keyword evidence="1" id="KW-0812">Transmembrane</keyword>
<evidence type="ECO:0000313" key="3">
    <source>
        <dbReference type="Proteomes" id="UP000254088"/>
    </source>
</evidence>
<name>A0A377E9G5_ECOLX</name>
<organism evidence="2 3">
    <name type="scientific">Escherichia coli</name>
    <dbReference type="NCBI Taxonomy" id="562"/>
    <lineage>
        <taxon>Bacteria</taxon>
        <taxon>Pseudomonadati</taxon>
        <taxon>Pseudomonadota</taxon>
        <taxon>Gammaproteobacteria</taxon>
        <taxon>Enterobacterales</taxon>
        <taxon>Enterobacteriaceae</taxon>
        <taxon>Escherichia</taxon>
    </lineage>
</organism>
<gene>
    <name evidence="2" type="ORF">NCTC10429_06510</name>
</gene>
<accession>A0A377E9G5</accession>
<dbReference type="Proteomes" id="UP000254088">
    <property type="component" value="Unassembled WGS sequence"/>
</dbReference>
<sequence length="40" mass="4689">MTITTVGIDLAKMCLLFTVLIKMVELFWLSLKYRVLHFLS</sequence>
<keyword evidence="1" id="KW-1133">Transmembrane helix</keyword>
<dbReference type="AlphaFoldDB" id="A0A377E9G5"/>
<dbReference type="EMBL" id="UGEX01000005">
    <property type="protein sequence ID" value="STM59849.1"/>
    <property type="molecule type" value="Genomic_DNA"/>
</dbReference>
<evidence type="ECO:0000256" key="1">
    <source>
        <dbReference type="SAM" id="Phobius"/>
    </source>
</evidence>
<proteinExistence type="predicted"/>
<reference evidence="2 3" key="1">
    <citation type="submission" date="2018-06" db="EMBL/GenBank/DDBJ databases">
        <authorList>
            <consortium name="Pathogen Informatics"/>
            <person name="Doyle S."/>
        </authorList>
    </citation>
    <scope>NUCLEOTIDE SEQUENCE [LARGE SCALE GENOMIC DNA]</scope>
    <source>
        <strain evidence="2 3">NCTC10429</strain>
    </source>
</reference>
<feature type="transmembrane region" description="Helical" evidence="1">
    <location>
        <begin position="12"/>
        <end position="31"/>
    </location>
</feature>